<dbReference type="RefSeq" id="WP_165806791.1">
    <property type="nucleotide sequence ID" value="NZ_QEKT01000008.1"/>
</dbReference>
<keyword evidence="1" id="KW-0472">Membrane</keyword>
<protein>
    <submittedName>
        <fullName evidence="2">Uncharacterized protein DUF3278</fullName>
    </submittedName>
</protein>
<keyword evidence="3" id="KW-1185">Reference proteome</keyword>
<evidence type="ECO:0000313" key="2">
    <source>
        <dbReference type="EMBL" id="PVY83151.1"/>
    </source>
</evidence>
<evidence type="ECO:0000313" key="3">
    <source>
        <dbReference type="Proteomes" id="UP000245433"/>
    </source>
</evidence>
<dbReference type="AlphaFoldDB" id="A0A2U1D641"/>
<dbReference type="Pfam" id="PF11683">
    <property type="entry name" value="DUF3278"/>
    <property type="match status" value="1"/>
</dbReference>
<keyword evidence="1" id="KW-1133">Transmembrane helix</keyword>
<proteinExistence type="predicted"/>
<sequence length="171" mass="19258">MKRFTSIFLGCFYGFGEPIDQKTEQEMAKFSSVAFPIFSIYTLISSFAVACLVGQDTPRLIYGILFSNFIVFFILLISFGYYIRKHKLIQGESFWMQAPSKRVALSRAISSGLFFGLAYVIFDGFMNVFLNESSFVSAFSVRSLLGDFVAALVWAGIILLISYPYRNGGKK</sequence>
<feature type="transmembrane region" description="Helical" evidence="1">
    <location>
        <begin position="143"/>
        <end position="165"/>
    </location>
</feature>
<accession>A0A2U1D641</accession>
<keyword evidence="1" id="KW-0812">Transmembrane</keyword>
<dbReference type="Proteomes" id="UP000245433">
    <property type="component" value="Unassembled WGS sequence"/>
</dbReference>
<dbReference type="InterPro" id="IPR021697">
    <property type="entry name" value="DUF3278"/>
</dbReference>
<evidence type="ECO:0000256" key="1">
    <source>
        <dbReference type="SAM" id="Phobius"/>
    </source>
</evidence>
<comment type="caution">
    <text evidence="2">The sequence shown here is derived from an EMBL/GenBank/DDBJ whole genome shotgun (WGS) entry which is preliminary data.</text>
</comment>
<gene>
    <name evidence="2" type="ORF">C7384_10827</name>
</gene>
<organism evidence="2 3">
    <name type="scientific">Convivina intestini</name>
    <dbReference type="NCBI Taxonomy" id="1505726"/>
    <lineage>
        <taxon>Bacteria</taxon>
        <taxon>Bacillati</taxon>
        <taxon>Bacillota</taxon>
        <taxon>Bacilli</taxon>
        <taxon>Lactobacillales</taxon>
        <taxon>Lactobacillaceae</taxon>
        <taxon>Convivina</taxon>
    </lineage>
</organism>
<feature type="transmembrane region" description="Helical" evidence="1">
    <location>
        <begin position="32"/>
        <end position="53"/>
    </location>
</feature>
<name>A0A2U1D641_9LACO</name>
<feature type="transmembrane region" description="Helical" evidence="1">
    <location>
        <begin position="60"/>
        <end position="83"/>
    </location>
</feature>
<reference evidence="2 3" key="1">
    <citation type="submission" date="2018-04" db="EMBL/GenBank/DDBJ databases">
        <title>Genomic Encyclopedia of Type Strains, Phase IV (KMG-IV): sequencing the most valuable type-strain genomes for metagenomic binning, comparative biology and taxonomic classification.</title>
        <authorList>
            <person name="Goeker M."/>
        </authorList>
    </citation>
    <scope>NUCLEOTIDE SEQUENCE [LARGE SCALE GENOMIC DNA]</scope>
    <source>
        <strain evidence="2 3">DSM 28795</strain>
    </source>
</reference>
<dbReference type="EMBL" id="QEKT01000008">
    <property type="protein sequence ID" value="PVY83151.1"/>
    <property type="molecule type" value="Genomic_DNA"/>
</dbReference>
<feature type="transmembrane region" description="Helical" evidence="1">
    <location>
        <begin position="103"/>
        <end position="122"/>
    </location>
</feature>